<dbReference type="EMBL" id="CAJNYD010000462">
    <property type="protein sequence ID" value="CAF3263537.1"/>
    <property type="molecule type" value="Genomic_DNA"/>
</dbReference>
<dbReference type="GO" id="GO:0003714">
    <property type="term" value="F:transcription corepressor activity"/>
    <property type="evidence" value="ECO:0007669"/>
    <property type="project" value="TreeGrafter"/>
</dbReference>
<evidence type="ECO:0000313" key="10">
    <source>
        <dbReference type="EMBL" id="CAF3263537.1"/>
    </source>
</evidence>
<dbReference type="InterPro" id="IPR000949">
    <property type="entry name" value="ELM2_dom"/>
</dbReference>
<protein>
    <submittedName>
        <fullName evidence="10">Uncharacterized protein</fullName>
    </submittedName>
</protein>
<feature type="compositionally biased region" description="Polar residues" evidence="6">
    <location>
        <begin position="992"/>
        <end position="1007"/>
    </location>
</feature>
<dbReference type="PROSITE" id="PS51156">
    <property type="entry name" value="ELM2"/>
    <property type="match status" value="1"/>
</dbReference>
<feature type="domain" description="ELM2" evidence="8">
    <location>
        <begin position="1148"/>
        <end position="1243"/>
    </location>
</feature>
<feature type="domain" description="C2H2-type" evidence="7">
    <location>
        <begin position="495"/>
        <end position="522"/>
    </location>
</feature>
<reference evidence="10" key="1">
    <citation type="submission" date="2021-02" db="EMBL/GenBank/DDBJ databases">
        <authorList>
            <person name="Nowell W R."/>
        </authorList>
    </citation>
    <scope>NUCLEOTIDE SEQUENCE</scope>
</reference>
<feature type="region of interest" description="Disordered" evidence="6">
    <location>
        <begin position="104"/>
        <end position="127"/>
    </location>
</feature>
<feature type="region of interest" description="Disordered" evidence="6">
    <location>
        <begin position="978"/>
        <end position="1074"/>
    </location>
</feature>
<feature type="domain" description="C2H2-type" evidence="7">
    <location>
        <begin position="626"/>
        <end position="650"/>
    </location>
</feature>
<name>A0A817S0G9_9BILA</name>
<gene>
    <name evidence="11" type="ORF">HFQ381_LOCUS21987</name>
    <name evidence="10" type="ORF">LUA448_LOCUS5540</name>
</gene>
<feature type="region of interest" description="Disordered" evidence="6">
    <location>
        <begin position="832"/>
        <end position="857"/>
    </location>
</feature>
<dbReference type="InterPro" id="IPR013087">
    <property type="entry name" value="Znf_C2H2_type"/>
</dbReference>
<feature type="region of interest" description="Disordered" evidence="6">
    <location>
        <begin position="1"/>
        <end position="31"/>
    </location>
</feature>
<evidence type="ECO:0000259" key="9">
    <source>
        <dbReference type="PROSITE" id="PS51293"/>
    </source>
</evidence>
<dbReference type="GO" id="GO:0000118">
    <property type="term" value="C:histone deacetylase complex"/>
    <property type="evidence" value="ECO:0007669"/>
    <property type="project" value="TreeGrafter"/>
</dbReference>
<dbReference type="Pfam" id="PF01448">
    <property type="entry name" value="ELM2"/>
    <property type="match status" value="1"/>
</dbReference>
<feature type="compositionally biased region" description="Polar residues" evidence="6">
    <location>
        <begin position="1399"/>
        <end position="1409"/>
    </location>
</feature>
<dbReference type="SUPFAM" id="SSF46689">
    <property type="entry name" value="Homeodomain-like"/>
    <property type="match status" value="1"/>
</dbReference>
<evidence type="ECO:0000313" key="11">
    <source>
        <dbReference type="EMBL" id="CAF4426375.1"/>
    </source>
</evidence>
<feature type="compositionally biased region" description="Low complexity" evidence="6">
    <location>
        <begin position="173"/>
        <end position="187"/>
    </location>
</feature>
<dbReference type="InterPro" id="IPR009057">
    <property type="entry name" value="Homeodomain-like_sf"/>
</dbReference>
<feature type="region of interest" description="Disordered" evidence="6">
    <location>
        <begin position="656"/>
        <end position="686"/>
    </location>
</feature>
<feature type="compositionally biased region" description="Low complexity" evidence="6">
    <location>
        <begin position="111"/>
        <end position="127"/>
    </location>
</feature>
<dbReference type="Proteomes" id="UP000663851">
    <property type="component" value="Unassembled WGS sequence"/>
</dbReference>
<evidence type="ECO:0000259" key="7">
    <source>
        <dbReference type="PROSITE" id="PS50157"/>
    </source>
</evidence>
<feature type="domain" description="C2H2-type" evidence="7">
    <location>
        <begin position="465"/>
        <end position="494"/>
    </location>
</feature>
<feature type="region of interest" description="Disordered" evidence="6">
    <location>
        <begin position="1391"/>
        <end position="1416"/>
    </location>
</feature>
<feature type="compositionally biased region" description="Low complexity" evidence="6">
    <location>
        <begin position="194"/>
        <end position="204"/>
    </location>
</feature>
<dbReference type="Proteomes" id="UP000663833">
    <property type="component" value="Unassembled WGS sequence"/>
</dbReference>
<accession>A0A817S0G9</accession>
<dbReference type="Pfam" id="PF00249">
    <property type="entry name" value="Myb_DNA-binding"/>
    <property type="match status" value="1"/>
</dbReference>
<feature type="compositionally biased region" description="Low complexity" evidence="6">
    <location>
        <begin position="1"/>
        <end position="21"/>
    </location>
</feature>
<feature type="domain" description="C2H2-type" evidence="7">
    <location>
        <begin position="1371"/>
        <end position="1400"/>
    </location>
</feature>
<dbReference type="InterPro" id="IPR017884">
    <property type="entry name" value="SANT_dom"/>
</dbReference>
<feature type="compositionally biased region" description="Polar residues" evidence="6">
    <location>
        <begin position="258"/>
        <end position="270"/>
    </location>
</feature>
<dbReference type="Pfam" id="PF13912">
    <property type="entry name" value="zf-C2H2_6"/>
    <property type="match status" value="2"/>
</dbReference>
<feature type="compositionally biased region" description="Basic and acidic residues" evidence="6">
    <location>
        <begin position="1053"/>
        <end position="1065"/>
    </location>
</feature>
<dbReference type="GO" id="GO:0006357">
    <property type="term" value="P:regulation of transcription by RNA polymerase II"/>
    <property type="evidence" value="ECO:0007669"/>
    <property type="project" value="TreeGrafter"/>
</dbReference>
<feature type="region of interest" description="Disordered" evidence="6">
    <location>
        <begin position="729"/>
        <end position="749"/>
    </location>
</feature>
<comment type="subcellular location">
    <subcellularLocation>
        <location evidence="1">Nucleus</location>
    </subcellularLocation>
</comment>
<comment type="caution">
    <text evidence="10">The sequence shown here is derived from an EMBL/GenBank/DDBJ whole genome shotgun (WGS) entry which is preliminary data.</text>
</comment>
<dbReference type="FunFam" id="3.30.160.60:FF:000656">
    <property type="entry name" value="Zinc finger protein 541"/>
    <property type="match status" value="1"/>
</dbReference>
<dbReference type="PROSITE" id="PS51293">
    <property type="entry name" value="SANT"/>
    <property type="match status" value="1"/>
</dbReference>
<keyword evidence="5" id="KW-0863">Zinc-finger</keyword>
<dbReference type="EMBL" id="CAJOBO010002029">
    <property type="protein sequence ID" value="CAF4426375.1"/>
    <property type="molecule type" value="Genomic_DNA"/>
</dbReference>
<feature type="domain" description="C2H2-type" evidence="7">
    <location>
        <begin position="523"/>
        <end position="548"/>
    </location>
</feature>
<keyword evidence="2" id="KW-0805">Transcription regulation</keyword>
<feature type="region of interest" description="Disordered" evidence="6">
    <location>
        <begin position="934"/>
        <end position="954"/>
    </location>
</feature>
<dbReference type="GO" id="GO:0005667">
    <property type="term" value="C:transcription regulator complex"/>
    <property type="evidence" value="ECO:0007669"/>
    <property type="project" value="TreeGrafter"/>
</dbReference>
<feature type="region of interest" description="Disordered" evidence="6">
    <location>
        <begin position="398"/>
        <end position="418"/>
    </location>
</feature>
<dbReference type="PANTHER" id="PTHR16089">
    <property type="entry name" value="REST COREPRESSOR COREST PROTEIN-RELATED"/>
    <property type="match status" value="1"/>
</dbReference>
<evidence type="ECO:0000256" key="2">
    <source>
        <dbReference type="ARBA" id="ARBA00023015"/>
    </source>
</evidence>
<dbReference type="InterPro" id="IPR036236">
    <property type="entry name" value="Znf_C2H2_sf"/>
</dbReference>
<dbReference type="CDD" id="cd00167">
    <property type="entry name" value="SANT"/>
    <property type="match status" value="1"/>
</dbReference>
<dbReference type="SMART" id="SM00355">
    <property type="entry name" value="ZnF_C2H2"/>
    <property type="match status" value="5"/>
</dbReference>
<dbReference type="GO" id="GO:0008270">
    <property type="term" value="F:zinc ion binding"/>
    <property type="evidence" value="ECO:0007669"/>
    <property type="project" value="UniProtKB-KW"/>
</dbReference>
<keyword evidence="5" id="KW-0862">Zinc</keyword>
<dbReference type="PANTHER" id="PTHR16089:SF40">
    <property type="entry name" value="SUPPRESSOR OF ACTIVATED EGL-4 PROTEIN 1"/>
    <property type="match status" value="1"/>
</dbReference>
<evidence type="ECO:0000256" key="1">
    <source>
        <dbReference type="ARBA" id="ARBA00004123"/>
    </source>
</evidence>
<dbReference type="SMART" id="SM01189">
    <property type="entry name" value="ELM2"/>
    <property type="match status" value="1"/>
</dbReference>
<evidence type="ECO:0000256" key="6">
    <source>
        <dbReference type="SAM" id="MobiDB-lite"/>
    </source>
</evidence>
<feature type="compositionally biased region" description="Low complexity" evidence="6">
    <location>
        <begin position="400"/>
        <end position="418"/>
    </location>
</feature>
<evidence type="ECO:0000256" key="5">
    <source>
        <dbReference type="PROSITE-ProRule" id="PRU00042"/>
    </source>
</evidence>
<evidence type="ECO:0000259" key="8">
    <source>
        <dbReference type="PROSITE" id="PS51156"/>
    </source>
</evidence>
<sequence length="1416" mass="158212">MHSTKFSSCSNTKSSSSTPPTANIQQYQHCPPISTLRRASRPTNINLPIFDHNHAQQSNDSGIYSAPIYYIKQSNNQQQQQQQHIHQASQPYTAALPYAPQQHIQVSPPHQNSSQQQNIHLYQQQQQQHIVDPYNDHQHTPHTFPLQTSPSHYHQYFYFPPSALQINVASNGHQSTNTSQPSTPTHNNHLRSTQIQKQQQQQQQWSNPVLSSLMVKRMNENPTSMSMDDDEDPSASIDALVADVDSNSQDSLGDEQSKPINQSKTSSTMPPGTISPPSHLYIRSKSHILTTPPNPLASDDHPDNQLKIKVGNNYKQTYSPIPSAGFELTSNINNKLSSSSNKTARFTFDTNLLERTEIKNSHNGNLVNDNEEDNHDIMLKPLIINTDVCTTRISSNSLIQDDNSNQSSTNSSSQHTSSRIFGQMLKSSEQQMLSSPSPLSNDIKLSSLDHDSMQANINANSSQRHSCVHPNCNKTFTNKSALAKHKLTHSQDRKHVCSKCNKGFKRLDHLNGHMLTHQEEKPHKCGIPNCSRTYCDARSLKRHIENTHQDILAAIHESGQEEYKKFLPDKAFVKTKDLSLPSEFSIDSVDSSSPRSLVDSEPSFNIRTSTGTKSMITYTFDEEKSIECQICKKSFKSGAALNGHMRLHGGFIEKPALLPSTSTKEKTKRTTTATTTKRKRTDSPSASITIKTEAHDRSMNISANNFYQQQSSFPVQPSSSNTIQNRFYDRTISSPGRPSPSASSSMISTPTTTIPQYQIQNHMRVQSSAKQTRKQNQGPTHVVQPSQINLQNVIAPFDAMPNSQLFTNVRSPSQQYEEKLREAFSNEHNAHFSQSNGMSSHNPYLRPSQYQSPSTISPFQMAASPSVSINSIAPALLQRFLIQNGERRNVDFSSQHQPFSSPEEQMRYTPSPRFVHIPVPSSIASLTINTPVTSPYSNQTTSHGSPASPAQKCNKHNDVTTILNNSIQPSSVVHSSLSSLNVVPPKPVENPIKQQTTVEDNARSSTAVLEIVPDVDSPNKKNMSGFLISTPSSTGTGLSSSSSSSSTSSNTHFHYDDIPQPKEQEPTPSSFHWPSHLRRQLSLNLAKQTLNPLPSTPYTPPPMLSPFRRGPGLYYRVFSHPGTCAESPSIPTTPLPPSTPLGEESTVPKINIGRDYQANIPKLRTNLDDDDTATSEELLFSPAQLSCLDEKSLETFEELNRRNPFLFSPRDSPKAYPLELIYMLLHEYNGDLSRTLAALLEGTAKDIKQCRQLHCYHFLDCDTWTKEEIDAFTKAIQNSEKNFGLVSRAVGTKSVKQCIEFYYMPKVSVTARKILSTRTTAVITRRKRFQINKAKQQLLDDEISSSSPFSEFRIDDDGSTMNSDSSPAAQFSCDIDECSQIFTSERACRAHRKDHRRTNNNMTTSWTVTKRSRNVD</sequence>
<proteinExistence type="predicted"/>
<feature type="domain" description="SANT" evidence="9">
    <location>
        <begin position="1259"/>
        <end position="1310"/>
    </location>
</feature>
<dbReference type="PROSITE" id="PS50157">
    <property type="entry name" value="ZINC_FINGER_C2H2_2"/>
    <property type="match status" value="5"/>
</dbReference>
<keyword evidence="3" id="KW-0804">Transcription</keyword>
<evidence type="ECO:0000313" key="12">
    <source>
        <dbReference type="Proteomes" id="UP000663833"/>
    </source>
</evidence>
<feature type="compositionally biased region" description="Low complexity" evidence="6">
    <location>
        <begin position="1029"/>
        <end position="1049"/>
    </location>
</feature>
<organism evidence="10 12">
    <name type="scientific">Rotaria socialis</name>
    <dbReference type="NCBI Taxonomy" id="392032"/>
    <lineage>
        <taxon>Eukaryota</taxon>
        <taxon>Metazoa</taxon>
        <taxon>Spiralia</taxon>
        <taxon>Gnathifera</taxon>
        <taxon>Rotifera</taxon>
        <taxon>Eurotatoria</taxon>
        <taxon>Bdelloidea</taxon>
        <taxon>Philodinida</taxon>
        <taxon>Philodinidae</taxon>
        <taxon>Rotaria</taxon>
    </lineage>
</organism>
<dbReference type="InterPro" id="IPR001005">
    <property type="entry name" value="SANT/Myb"/>
</dbReference>
<feature type="compositionally biased region" description="Low complexity" evidence="6">
    <location>
        <begin position="732"/>
        <end position="749"/>
    </location>
</feature>
<feature type="compositionally biased region" description="Polar residues" evidence="6">
    <location>
        <begin position="934"/>
        <end position="945"/>
    </location>
</feature>
<evidence type="ECO:0000256" key="4">
    <source>
        <dbReference type="ARBA" id="ARBA00023242"/>
    </source>
</evidence>
<evidence type="ECO:0000256" key="3">
    <source>
        <dbReference type="ARBA" id="ARBA00023163"/>
    </source>
</evidence>
<dbReference type="PROSITE" id="PS00028">
    <property type="entry name" value="ZINC_FINGER_C2H2_1"/>
    <property type="match status" value="5"/>
</dbReference>
<dbReference type="Gene3D" id="3.30.160.60">
    <property type="entry name" value="Classic Zinc Finger"/>
    <property type="match status" value="4"/>
</dbReference>
<feature type="region of interest" description="Disordered" evidence="6">
    <location>
        <begin position="247"/>
        <end position="279"/>
    </location>
</feature>
<dbReference type="SUPFAM" id="SSF57667">
    <property type="entry name" value="beta-beta-alpha zinc fingers"/>
    <property type="match status" value="3"/>
</dbReference>
<keyword evidence="4" id="KW-0539">Nucleus</keyword>
<feature type="region of interest" description="Disordered" evidence="6">
    <location>
        <begin position="172"/>
        <end position="206"/>
    </location>
</feature>
<feature type="region of interest" description="Disordered" evidence="6">
    <location>
        <begin position="763"/>
        <end position="782"/>
    </location>
</feature>
<dbReference type="Gene3D" id="1.10.10.60">
    <property type="entry name" value="Homeodomain-like"/>
    <property type="match status" value="1"/>
</dbReference>
<feature type="region of interest" description="Disordered" evidence="6">
    <location>
        <begin position="1125"/>
        <end position="1146"/>
    </location>
</feature>
<keyword evidence="5" id="KW-0479">Metal-binding</keyword>
<dbReference type="SMART" id="SM00717">
    <property type="entry name" value="SANT"/>
    <property type="match status" value="1"/>
</dbReference>
<dbReference type="InterPro" id="IPR051066">
    <property type="entry name" value="Trans_reg/Corepressor"/>
</dbReference>